<proteinExistence type="predicted"/>
<evidence type="ECO:0008006" key="4">
    <source>
        <dbReference type="Google" id="ProtNLM"/>
    </source>
</evidence>
<dbReference type="Gene3D" id="2.130.10.10">
    <property type="entry name" value="YVTN repeat-like/Quinoprotein amine dehydrogenase"/>
    <property type="match status" value="1"/>
</dbReference>
<feature type="signal peptide" evidence="1">
    <location>
        <begin position="1"/>
        <end position="30"/>
    </location>
</feature>
<name>A0ABV2IYA2_9HYPH</name>
<protein>
    <recommendedName>
        <fullName evidence="4">DUF1513 domain-containing protein</fullName>
    </recommendedName>
</protein>
<dbReference type="Proteomes" id="UP001549047">
    <property type="component" value="Unassembled WGS sequence"/>
</dbReference>
<comment type="caution">
    <text evidence="2">The sequence shown here is derived from an EMBL/GenBank/DDBJ whole genome shotgun (WGS) entry which is preliminary data.</text>
</comment>
<dbReference type="Pfam" id="PF07433">
    <property type="entry name" value="DUF1513"/>
    <property type="match status" value="1"/>
</dbReference>
<evidence type="ECO:0000313" key="3">
    <source>
        <dbReference type="Proteomes" id="UP001549047"/>
    </source>
</evidence>
<dbReference type="InterPro" id="IPR006311">
    <property type="entry name" value="TAT_signal"/>
</dbReference>
<dbReference type="InterPro" id="IPR015943">
    <property type="entry name" value="WD40/YVTN_repeat-like_dom_sf"/>
</dbReference>
<evidence type="ECO:0000313" key="2">
    <source>
        <dbReference type="EMBL" id="MET3613487.1"/>
    </source>
</evidence>
<dbReference type="EMBL" id="JBEPMB010000002">
    <property type="protein sequence ID" value="MET3613487.1"/>
    <property type="molecule type" value="Genomic_DNA"/>
</dbReference>
<feature type="chain" id="PRO_5046082517" description="DUF1513 domain-containing protein" evidence="1">
    <location>
        <begin position="31"/>
        <end position="359"/>
    </location>
</feature>
<keyword evidence="1" id="KW-0732">Signal</keyword>
<reference evidence="2 3" key="1">
    <citation type="submission" date="2024-06" db="EMBL/GenBank/DDBJ databases">
        <title>Genomic Encyclopedia of Type Strains, Phase IV (KMG-IV): sequencing the most valuable type-strain genomes for metagenomic binning, comparative biology and taxonomic classification.</title>
        <authorList>
            <person name="Goeker M."/>
        </authorList>
    </citation>
    <scope>NUCLEOTIDE SEQUENCE [LARGE SCALE GENOMIC DNA]</scope>
    <source>
        <strain evidence="2 3">DSM 29780</strain>
    </source>
</reference>
<accession>A0ABV2IYA2</accession>
<dbReference type="PROSITE" id="PS51318">
    <property type="entry name" value="TAT"/>
    <property type="match status" value="1"/>
</dbReference>
<dbReference type="RefSeq" id="WP_354556024.1">
    <property type="nucleotide sequence ID" value="NZ_JBEPMB010000002.1"/>
</dbReference>
<dbReference type="InterPro" id="IPR011044">
    <property type="entry name" value="Quino_amine_DH_bsu"/>
</dbReference>
<dbReference type="InterPro" id="IPR008311">
    <property type="entry name" value="UCP028101"/>
</dbReference>
<keyword evidence="3" id="KW-1185">Reference proteome</keyword>
<gene>
    <name evidence="2" type="ORF">ABID16_001816</name>
</gene>
<evidence type="ECO:0000256" key="1">
    <source>
        <dbReference type="SAM" id="SignalP"/>
    </source>
</evidence>
<sequence>MRSPLLSRRSFIRAAGSAFLAGLSPSQLYALEQTDAVFAAAFMDPAGHFGLATLAEDGTIIDRRPLPKRAHGLAFDRNFNRVVAFARRPGTFAAIFDLSGLSAPIVIASPEGRHFYGHGTFSRDGRLLYASENDFDNARGVIGIYDATDEFSRVGEYPTYGVGPHDLSITPDGEALIVANGGIETHPDFGRTKLNLDRMEPSLTVIDTLSGTLIEKHQLPPDFSQLSTRHIALSGNQEIWFACQYEGAREDLPPLIGRFRRGEPLDFIYLPEQTARNMANYVGAIAVNRKEGLVAATSPRGGTYVVLDAISGTLVHEVQLPGASGIAAGPHGFGVSTEGGLFNGRQSPVNWDQHVVRIG</sequence>
<dbReference type="PIRSF" id="PIRSF028101">
    <property type="entry name" value="UCP028101"/>
    <property type="match status" value="1"/>
</dbReference>
<organism evidence="2 3">
    <name type="scientific">Rhizobium aquaticum</name>
    <dbReference type="NCBI Taxonomy" id="1549636"/>
    <lineage>
        <taxon>Bacteria</taxon>
        <taxon>Pseudomonadati</taxon>
        <taxon>Pseudomonadota</taxon>
        <taxon>Alphaproteobacteria</taxon>
        <taxon>Hyphomicrobiales</taxon>
        <taxon>Rhizobiaceae</taxon>
        <taxon>Rhizobium/Agrobacterium group</taxon>
        <taxon>Rhizobium</taxon>
    </lineage>
</organism>
<dbReference type="SUPFAM" id="SSF50969">
    <property type="entry name" value="YVTN repeat-like/Quinoprotein amine dehydrogenase"/>
    <property type="match status" value="1"/>
</dbReference>